<reference evidence="2 3" key="1">
    <citation type="journal article" date="2010" name="Science">
        <title>Genomic comparison of the ants Camponotus floridanus and Harpegnathos saltator.</title>
        <authorList>
            <person name="Bonasio R."/>
            <person name="Zhang G."/>
            <person name="Ye C."/>
            <person name="Mutti N.S."/>
            <person name="Fang X."/>
            <person name="Qin N."/>
            <person name="Donahue G."/>
            <person name="Yang P."/>
            <person name="Li Q."/>
            <person name="Li C."/>
            <person name="Zhang P."/>
            <person name="Huang Z."/>
            <person name="Berger S.L."/>
            <person name="Reinberg D."/>
            <person name="Wang J."/>
            <person name="Liebig J."/>
        </authorList>
    </citation>
    <scope>NUCLEOTIDE SEQUENCE [LARGE SCALE GENOMIC DNA]</scope>
    <source>
        <strain evidence="3">C129</strain>
    </source>
</reference>
<organism evidence="3">
    <name type="scientific">Camponotus floridanus</name>
    <name type="common">Florida carpenter ant</name>
    <dbReference type="NCBI Taxonomy" id="104421"/>
    <lineage>
        <taxon>Eukaryota</taxon>
        <taxon>Metazoa</taxon>
        <taxon>Ecdysozoa</taxon>
        <taxon>Arthropoda</taxon>
        <taxon>Hexapoda</taxon>
        <taxon>Insecta</taxon>
        <taxon>Pterygota</taxon>
        <taxon>Neoptera</taxon>
        <taxon>Endopterygota</taxon>
        <taxon>Hymenoptera</taxon>
        <taxon>Apocrita</taxon>
        <taxon>Aculeata</taxon>
        <taxon>Formicoidea</taxon>
        <taxon>Formicidae</taxon>
        <taxon>Formicinae</taxon>
        <taxon>Camponotus</taxon>
    </lineage>
</organism>
<feature type="compositionally biased region" description="Basic and acidic residues" evidence="1">
    <location>
        <begin position="8"/>
        <end position="26"/>
    </location>
</feature>
<dbReference type="AlphaFoldDB" id="E2A5V2"/>
<proteinExistence type="predicted"/>
<name>E2A5V2_CAMFO</name>
<gene>
    <name evidence="2" type="ORF">EAG_12791</name>
</gene>
<feature type="region of interest" description="Disordered" evidence="1">
    <location>
        <begin position="1"/>
        <end position="26"/>
    </location>
</feature>
<dbReference type="InParanoid" id="E2A5V2"/>
<accession>E2A5V2</accession>
<evidence type="ECO:0000313" key="3">
    <source>
        <dbReference type="Proteomes" id="UP000000311"/>
    </source>
</evidence>
<dbReference type="EMBL" id="GL437061">
    <property type="protein sequence ID" value="EFN71194.1"/>
    <property type="molecule type" value="Genomic_DNA"/>
</dbReference>
<evidence type="ECO:0000313" key="2">
    <source>
        <dbReference type="EMBL" id="EFN71194.1"/>
    </source>
</evidence>
<sequence length="105" mass="12449">MNHMSRSLARERNLPTRCTSEDARRTELKAARRRDYRQGEKRHQALASVLLHALVTDHDEDHDKDHEDDDELGMCPASRTFRKMLRRRNYRKSIKSAELAKNYTL</sequence>
<protein>
    <submittedName>
        <fullName evidence="2">Uncharacterized protein</fullName>
    </submittedName>
</protein>
<keyword evidence="3" id="KW-1185">Reference proteome</keyword>
<evidence type="ECO:0000256" key="1">
    <source>
        <dbReference type="SAM" id="MobiDB-lite"/>
    </source>
</evidence>
<dbReference type="Proteomes" id="UP000000311">
    <property type="component" value="Unassembled WGS sequence"/>
</dbReference>